<name>A0ABV7JD97_9GAMM</name>
<reference evidence="3" key="1">
    <citation type="journal article" date="2019" name="Int. J. Syst. Evol. Microbiol.">
        <title>The Global Catalogue of Microorganisms (GCM) 10K type strain sequencing project: providing services to taxonomists for standard genome sequencing and annotation.</title>
        <authorList>
            <consortium name="The Broad Institute Genomics Platform"/>
            <consortium name="The Broad Institute Genome Sequencing Center for Infectious Disease"/>
            <person name="Wu L."/>
            <person name="Ma J."/>
        </authorList>
    </citation>
    <scope>NUCLEOTIDE SEQUENCE [LARGE SCALE GENOMIC DNA]</scope>
    <source>
        <strain evidence="3">KCTC 42953</strain>
    </source>
</reference>
<dbReference type="RefSeq" id="WP_077410888.1">
    <property type="nucleotide sequence ID" value="NZ_JBHRTS010000005.1"/>
</dbReference>
<dbReference type="InterPro" id="IPR029058">
    <property type="entry name" value="AB_hydrolase_fold"/>
</dbReference>
<dbReference type="PANTHER" id="PTHR39624:SF2">
    <property type="entry name" value="OSMC-LIKE PROTEIN"/>
    <property type="match status" value="1"/>
</dbReference>
<dbReference type="SUPFAM" id="SSF82784">
    <property type="entry name" value="OsmC-like"/>
    <property type="match status" value="1"/>
</dbReference>
<dbReference type="InterPro" id="IPR003718">
    <property type="entry name" value="OsmC/Ohr_fam"/>
</dbReference>
<comment type="caution">
    <text evidence="2">The sequence shown here is derived from an EMBL/GenBank/DDBJ whole genome shotgun (WGS) entry which is preliminary data.</text>
</comment>
<evidence type="ECO:0000259" key="1">
    <source>
        <dbReference type="Pfam" id="PF12146"/>
    </source>
</evidence>
<dbReference type="Pfam" id="PF02566">
    <property type="entry name" value="OsmC"/>
    <property type="match status" value="1"/>
</dbReference>
<dbReference type="SUPFAM" id="SSF53474">
    <property type="entry name" value="alpha/beta-Hydrolases"/>
    <property type="match status" value="1"/>
</dbReference>
<organism evidence="2 3">
    <name type="scientific">Marinicella sediminis</name>
    <dbReference type="NCBI Taxonomy" id="1792834"/>
    <lineage>
        <taxon>Bacteria</taxon>
        <taxon>Pseudomonadati</taxon>
        <taxon>Pseudomonadota</taxon>
        <taxon>Gammaproteobacteria</taxon>
        <taxon>Lysobacterales</taxon>
        <taxon>Marinicellaceae</taxon>
        <taxon>Marinicella</taxon>
    </lineage>
</organism>
<dbReference type="Proteomes" id="UP001595533">
    <property type="component" value="Unassembled WGS sequence"/>
</dbReference>
<dbReference type="EMBL" id="JBHRTS010000005">
    <property type="protein sequence ID" value="MFC3194845.1"/>
    <property type="molecule type" value="Genomic_DNA"/>
</dbReference>
<evidence type="ECO:0000313" key="3">
    <source>
        <dbReference type="Proteomes" id="UP001595533"/>
    </source>
</evidence>
<dbReference type="PANTHER" id="PTHR39624">
    <property type="entry name" value="PROTEIN INVOLVED IN RIMO-MEDIATED BETA-METHYLTHIOLATION OF RIBOSOMAL PROTEIN S12 YCAO"/>
    <property type="match status" value="1"/>
</dbReference>
<dbReference type="InterPro" id="IPR036102">
    <property type="entry name" value="OsmC/Ohrsf"/>
</dbReference>
<dbReference type="Gene3D" id="3.40.50.1820">
    <property type="entry name" value="alpha/beta hydrolase"/>
    <property type="match status" value="1"/>
</dbReference>
<accession>A0ABV7JD97</accession>
<keyword evidence="2" id="KW-0378">Hydrolase</keyword>
<keyword evidence="3" id="KW-1185">Reference proteome</keyword>
<dbReference type="InterPro" id="IPR022742">
    <property type="entry name" value="Hydrolase_4"/>
</dbReference>
<dbReference type="GO" id="GO:0016787">
    <property type="term" value="F:hydrolase activity"/>
    <property type="evidence" value="ECO:0007669"/>
    <property type="project" value="UniProtKB-KW"/>
</dbReference>
<evidence type="ECO:0000313" key="2">
    <source>
        <dbReference type="EMBL" id="MFC3194845.1"/>
    </source>
</evidence>
<proteinExistence type="predicted"/>
<dbReference type="InterPro" id="IPR015946">
    <property type="entry name" value="KH_dom-like_a/b"/>
</dbReference>
<dbReference type="Gene3D" id="3.30.300.20">
    <property type="match status" value="1"/>
</dbReference>
<sequence length="405" mass="43858">MQKLTITFPGSQGPLSGLLERSNEHSTTVVLFAHCFTCGKDFIAATRISKALVELGFAVFRFDFTGLGNSSGDFANTNFSSNVEDLVAAADYLADHFQAPSLLIGHSLGGAAILKAAGHIPSAKAVVTLAAPADAAHVKHLFQCDLPTIEQQGEAEVSLAGRPFKIKKQFIDDLDQQDTSHISELKKALLVMHSPVDGTVSIKEAEKIYVAAKHPKSFVSLDHANHLLTRAEDAAYAAKVIATWSEKFLDAPVNALPTKQAIPSGQVRVSEIDHQFQCDVQTTDHQWLADEPVKVGGGNSGPDPYQHLLASLGACTVMTLRMYANLKNIPLTNSIVTLSHGREHGADCQACDEEHPKVDVISRTIHFEGELTDEQVNKLLVIADKCPVHRTLHNKIEVRTGLLKD</sequence>
<feature type="domain" description="Serine aminopeptidase S33" evidence="1">
    <location>
        <begin position="47"/>
        <end position="137"/>
    </location>
</feature>
<protein>
    <submittedName>
        <fullName evidence="2">Alpha/beta fold hydrolase</fullName>
    </submittedName>
</protein>
<dbReference type="Pfam" id="PF12146">
    <property type="entry name" value="Hydrolase_4"/>
    <property type="match status" value="1"/>
</dbReference>
<gene>
    <name evidence="2" type="ORF">ACFODZ_11400</name>
</gene>